<evidence type="ECO:0000313" key="1">
    <source>
        <dbReference type="EMBL" id="ABA24638.1"/>
    </source>
</evidence>
<dbReference type="KEGG" id="ava:Ava_5041"/>
<dbReference type="Pfam" id="PF14559">
    <property type="entry name" value="TPR_19"/>
    <property type="match status" value="1"/>
</dbReference>
<dbReference type="EMBL" id="CP000117">
    <property type="protein sequence ID" value="ABA24638.1"/>
    <property type="molecule type" value="Genomic_DNA"/>
</dbReference>
<dbReference type="SUPFAM" id="SSF48452">
    <property type="entry name" value="TPR-like"/>
    <property type="match status" value="1"/>
</dbReference>
<gene>
    <name evidence="1" type="ordered locus">Ava_5041</name>
</gene>
<name>Q3M2Z8_TRIV2</name>
<dbReference type="HOGENOM" id="CLU_749331_0_0_3"/>
<organism evidence="1 2">
    <name type="scientific">Trichormus variabilis (strain ATCC 29413 / PCC 7937)</name>
    <name type="common">Anabaena variabilis</name>
    <dbReference type="NCBI Taxonomy" id="240292"/>
    <lineage>
        <taxon>Bacteria</taxon>
        <taxon>Bacillati</taxon>
        <taxon>Cyanobacteriota</taxon>
        <taxon>Cyanophyceae</taxon>
        <taxon>Nostocales</taxon>
        <taxon>Nostocaceae</taxon>
        <taxon>Trichormus</taxon>
    </lineage>
</organism>
<dbReference type="Proteomes" id="UP000002533">
    <property type="component" value="Chromosome"/>
</dbReference>
<proteinExistence type="predicted"/>
<dbReference type="AlphaFoldDB" id="Q3M2Z8"/>
<dbReference type="STRING" id="240292.Ava_5041"/>
<sequence>MDLMIEQVAIAFEHKDYQTAAKLLKQLLKESPENPWVQFYQGRLYEVSQKRREAENIYRQLLRSTQNNKIVTLARQGLQRIQEIEQEERQRAIAQATAEPGNTEQGILILEPLSNELKAQAAAKFAEIMQLDPYSARLVLPSRSWKFYRIGRVGELRFYGTQLQQAGIPCFWTAISAIEQIQVFQVRNFSASQPKATVICCNQTNQVGSLTFDWSEVSARVMGLLPIFEEVVDIDARRKLERKTQTQDYIQFCDLHLPSRRCILRLYDHGYEFQQGVEVSPTASQNTIRINWNNLLDWVNLHLPEVKIWADFTHFAETVLEQKEMLDNLQSHIHLYRREETNWDPAFHLYSGLIFIQGMPKT</sequence>
<evidence type="ECO:0000313" key="2">
    <source>
        <dbReference type="Proteomes" id="UP000002533"/>
    </source>
</evidence>
<accession>Q3M2Z8</accession>
<reference evidence="2" key="1">
    <citation type="journal article" date="2014" name="Stand. Genomic Sci.">
        <title>Complete genome sequence of Anabaena variabilis ATCC 29413.</title>
        <authorList>
            <person name="Thiel T."/>
            <person name="Pratte B.S."/>
            <person name="Zhong J."/>
            <person name="Goodwin L."/>
            <person name="Copeland A."/>
            <person name="Lucas S."/>
            <person name="Han C."/>
            <person name="Pitluck S."/>
            <person name="Land M.L."/>
            <person name="Kyrpides N.C."/>
            <person name="Woyke T."/>
        </authorList>
    </citation>
    <scope>NUCLEOTIDE SEQUENCE [LARGE SCALE GENOMIC DNA]</scope>
    <source>
        <strain evidence="2">ATCC 29413 / PCC 7937</strain>
    </source>
</reference>
<dbReference type="InterPro" id="IPR011990">
    <property type="entry name" value="TPR-like_helical_dom_sf"/>
</dbReference>
<dbReference type="eggNOG" id="COG0457">
    <property type="taxonomic scope" value="Bacteria"/>
</dbReference>
<protein>
    <submittedName>
        <fullName evidence="1">Uncharacterized protein</fullName>
    </submittedName>
</protein>
<dbReference type="Gene3D" id="1.25.40.10">
    <property type="entry name" value="Tetratricopeptide repeat domain"/>
    <property type="match status" value="1"/>
</dbReference>